<dbReference type="EMBL" id="JAAVLX010000004">
    <property type="protein sequence ID" value="NOJ40922.1"/>
    <property type="molecule type" value="Genomic_DNA"/>
</dbReference>
<dbReference type="AlphaFoldDB" id="A0A7Y4LVZ5"/>
<feature type="compositionally biased region" description="Polar residues" evidence="1">
    <location>
        <begin position="12"/>
        <end position="21"/>
    </location>
</feature>
<keyword evidence="3" id="KW-1185">Reference proteome</keyword>
<feature type="region of interest" description="Disordered" evidence="1">
    <location>
        <begin position="1"/>
        <end position="41"/>
    </location>
</feature>
<accession>A0A7Y4LVZ5</accession>
<evidence type="ECO:0000313" key="3">
    <source>
        <dbReference type="Proteomes" id="UP000544122"/>
    </source>
</evidence>
<proteinExistence type="predicted"/>
<dbReference type="RefSeq" id="WP_171580148.1">
    <property type="nucleotide sequence ID" value="NZ_JAAVLX010000004.1"/>
</dbReference>
<gene>
    <name evidence="2" type="ORF">HCN58_15140</name>
</gene>
<evidence type="ECO:0000313" key="2">
    <source>
        <dbReference type="EMBL" id="NOJ40922.1"/>
    </source>
</evidence>
<sequence>MANESEYELSPDQLNTDSSTGYLIFNGRPDNDTAAPLTSPDFETDLKASTEAEAVQALKSAGFDYPSAELERWKFRISGVNDGAFVQVWVPQVE</sequence>
<protein>
    <submittedName>
        <fullName evidence="2">Uncharacterized protein</fullName>
    </submittedName>
</protein>
<dbReference type="Proteomes" id="UP000544122">
    <property type="component" value="Unassembled WGS sequence"/>
</dbReference>
<comment type="caution">
    <text evidence="2">The sequence shown here is derived from an EMBL/GenBank/DDBJ whole genome shotgun (WGS) entry which is preliminary data.</text>
</comment>
<evidence type="ECO:0000256" key="1">
    <source>
        <dbReference type="SAM" id="MobiDB-lite"/>
    </source>
</evidence>
<organism evidence="2 3">
    <name type="scientific">Bradyrhizobium australiense</name>
    <dbReference type="NCBI Taxonomy" id="2721161"/>
    <lineage>
        <taxon>Bacteria</taxon>
        <taxon>Pseudomonadati</taxon>
        <taxon>Pseudomonadota</taxon>
        <taxon>Alphaproteobacteria</taxon>
        <taxon>Hyphomicrobiales</taxon>
        <taxon>Nitrobacteraceae</taxon>
        <taxon>Bradyrhizobium</taxon>
    </lineage>
</organism>
<name>A0A7Y4LVZ5_9BRAD</name>
<reference evidence="2 3" key="1">
    <citation type="submission" date="2020-03" db="EMBL/GenBank/DDBJ databases">
        <title>Bradyrhizobium diversity isolated from nodules of Indigofera sp.</title>
        <authorList>
            <person name="Klepa M."/>
            <person name="Helene L."/>
            <person name="Hungria M."/>
        </authorList>
    </citation>
    <scope>NUCLEOTIDE SEQUENCE [LARGE SCALE GENOMIC DNA]</scope>
    <source>
        <strain evidence="2 3">WSM 1791</strain>
    </source>
</reference>